<evidence type="ECO:0000313" key="1">
    <source>
        <dbReference type="EMBL" id="SNR82041.1"/>
    </source>
</evidence>
<proteinExistence type="predicted"/>
<gene>
    <name evidence="1" type="ORF">SAMN06272737_12835</name>
</gene>
<evidence type="ECO:0008006" key="3">
    <source>
        <dbReference type="Google" id="ProtNLM"/>
    </source>
</evidence>
<name>A0A238ZGC1_9ACTN</name>
<evidence type="ECO:0000313" key="2">
    <source>
        <dbReference type="Proteomes" id="UP000198403"/>
    </source>
</evidence>
<accession>A0A238ZGC1</accession>
<organism evidence="1 2">
    <name type="scientific">Blastococcus mobilis</name>
    <dbReference type="NCBI Taxonomy" id="1938746"/>
    <lineage>
        <taxon>Bacteria</taxon>
        <taxon>Bacillati</taxon>
        <taxon>Actinomycetota</taxon>
        <taxon>Actinomycetes</taxon>
        <taxon>Geodermatophilales</taxon>
        <taxon>Geodermatophilaceae</taxon>
        <taxon>Blastococcus</taxon>
    </lineage>
</organism>
<dbReference type="EMBL" id="FZNO01000028">
    <property type="protein sequence ID" value="SNR82041.1"/>
    <property type="molecule type" value="Genomic_DNA"/>
</dbReference>
<dbReference type="RefSeq" id="WP_089338366.1">
    <property type="nucleotide sequence ID" value="NZ_FZNO01000028.1"/>
</dbReference>
<protein>
    <recommendedName>
        <fullName evidence="3">Zinc-finger</fullName>
    </recommendedName>
</protein>
<dbReference type="Proteomes" id="UP000198403">
    <property type="component" value="Unassembled WGS sequence"/>
</dbReference>
<keyword evidence="2" id="KW-1185">Reference proteome</keyword>
<sequence length="77" mass="8146">MSDQQLSPVLRRLLGPGQPEVTCQVCFDELDRYVDLELAGADAEAAVPGMAAHLRGCPACAEEHASLKALLAEDQPG</sequence>
<dbReference type="AlphaFoldDB" id="A0A238ZGC1"/>
<reference evidence="1 2" key="1">
    <citation type="submission" date="2017-06" db="EMBL/GenBank/DDBJ databases">
        <authorList>
            <person name="Kim H.J."/>
            <person name="Triplett B.A."/>
        </authorList>
    </citation>
    <scope>NUCLEOTIDE SEQUENCE [LARGE SCALE GENOMIC DNA]</scope>
    <source>
        <strain evidence="1 2">DSM 44272</strain>
    </source>
</reference>
<dbReference type="OrthoDB" id="1525102at2"/>